<dbReference type="EMBL" id="BAABJX010000038">
    <property type="protein sequence ID" value="GAA4839625.1"/>
    <property type="molecule type" value="Genomic_DNA"/>
</dbReference>
<dbReference type="RefSeq" id="WP_345372470.1">
    <property type="nucleotide sequence ID" value="NZ_BAABJX010000038.1"/>
</dbReference>
<sequence length="144" mass="15912">MSNLMNLTPQGMAANAAKDVLLDKRVLIGAGTLVVLGIAWYWSQRANTDAKITEVSKQVGTGTREGMAVELAMRMYAAIDGWGTDEEALYEAAKQMRLYQIPFSEVAGYYNKLYGDHLISDLQGDLSASQMVKFNQLLNQRTTL</sequence>
<evidence type="ECO:0000256" key="1">
    <source>
        <dbReference type="SAM" id="Phobius"/>
    </source>
</evidence>
<reference evidence="3" key="1">
    <citation type="journal article" date="2019" name="Int. J. Syst. Evol. Microbiol.">
        <title>The Global Catalogue of Microorganisms (GCM) 10K type strain sequencing project: providing services to taxonomists for standard genome sequencing and annotation.</title>
        <authorList>
            <consortium name="The Broad Institute Genomics Platform"/>
            <consortium name="The Broad Institute Genome Sequencing Center for Infectious Disease"/>
            <person name="Wu L."/>
            <person name="Ma J."/>
        </authorList>
    </citation>
    <scope>NUCLEOTIDE SEQUENCE [LARGE SCALE GENOMIC DNA]</scope>
    <source>
        <strain evidence="3">JCM 18326</strain>
    </source>
</reference>
<accession>A0ABP9DDE7</accession>
<name>A0ABP9DDE7_9BACT</name>
<keyword evidence="3" id="KW-1185">Reference proteome</keyword>
<evidence type="ECO:0000313" key="3">
    <source>
        <dbReference type="Proteomes" id="UP001500298"/>
    </source>
</evidence>
<comment type="caution">
    <text evidence="2">The sequence shown here is derived from an EMBL/GenBank/DDBJ whole genome shotgun (WGS) entry which is preliminary data.</text>
</comment>
<dbReference type="Gene3D" id="1.10.220.10">
    <property type="entry name" value="Annexin"/>
    <property type="match status" value="1"/>
</dbReference>
<protein>
    <submittedName>
        <fullName evidence="2">Uncharacterized protein</fullName>
    </submittedName>
</protein>
<keyword evidence="1" id="KW-0812">Transmembrane</keyword>
<proteinExistence type="predicted"/>
<feature type="transmembrane region" description="Helical" evidence="1">
    <location>
        <begin position="26"/>
        <end position="43"/>
    </location>
</feature>
<organism evidence="2 3">
    <name type="scientific">Algivirga pacifica</name>
    <dbReference type="NCBI Taxonomy" id="1162670"/>
    <lineage>
        <taxon>Bacteria</taxon>
        <taxon>Pseudomonadati</taxon>
        <taxon>Bacteroidota</taxon>
        <taxon>Cytophagia</taxon>
        <taxon>Cytophagales</taxon>
        <taxon>Flammeovirgaceae</taxon>
        <taxon>Algivirga</taxon>
    </lineage>
</organism>
<dbReference type="Proteomes" id="UP001500298">
    <property type="component" value="Unassembled WGS sequence"/>
</dbReference>
<gene>
    <name evidence="2" type="ORF">GCM10023331_26020</name>
</gene>
<keyword evidence="1" id="KW-1133">Transmembrane helix</keyword>
<dbReference type="SUPFAM" id="SSF47874">
    <property type="entry name" value="Annexin"/>
    <property type="match status" value="1"/>
</dbReference>
<dbReference type="InterPro" id="IPR037104">
    <property type="entry name" value="Annexin_sf"/>
</dbReference>
<evidence type="ECO:0000313" key="2">
    <source>
        <dbReference type="EMBL" id="GAA4839625.1"/>
    </source>
</evidence>
<keyword evidence="1" id="KW-0472">Membrane</keyword>